<keyword evidence="2" id="KW-1185">Reference proteome</keyword>
<proteinExistence type="predicted"/>
<protein>
    <submittedName>
        <fullName evidence="1">Uncharacterized protein</fullName>
    </submittedName>
</protein>
<gene>
    <name evidence="1" type="ORF">ORAREDHAP_LOCUS36705</name>
</gene>
<dbReference type="EMBL" id="CAEKKB010000006">
    <property type="protein sequence ID" value="CAB4313538.1"/>
    <property type="molecule type" value="Genomic_DNA"/>
</dbReference>
<accession>A0A6J5XR12</accession>
<name>A0A6J5XR12_PRUAR</name>
<reference evidence="2" key="1">
    <citation type="journal article" date="2020" name="Genome Biol.">
        <title>Gamete binning: chromosome-level and haplotype-resolved genome assembly enabled by high-throughput single-cell sequencing of gamete genomes.</title>
        <authorList>
            <person name="Campoy J.A."/>
            <person name="Sun H."/>
            <person name="Goel M."/>
            <person name="Jiao W.-B."/>
            <person name="Folz-Donahue K."/>
            <person name="Wang N."/>
            <person name="Rubio M."/>
            <person name="Liu C."/>
            <person name="Kukat C."/>
            <person name="Ruiz D."/>
            <person name="Huettel B."/>
            <person name="Schneeberger K."/>
        </authorList>
    </citation>
    <scope>NUCLEOTIDE SEQUENCE [LARGE SCALE GENOMIC DNA]</scope>
    <source>
        <strain evidence="2">cv. Rojo Pasion</strain>
    </source>
</reference>
<evidence type="ECO:0000313" key="1">
    <source>
        <dbReference type="EMBL" id="CAB4313538.1"/>
    </source>
</evidence>
<organism evidence="1 2">
    <name type="scientific">Prunus armeniaca</name>
    <name type="common">Apricot</name>
    <name type="synonym">Armeniaca vulgaris</name>
    <dbReference type="NCBI Taxonomy" id="36596"/>
    <lineage>
        <taxon>Eukaryota</taxon>
        <taxon>Viridiplantae</taxon>
        <taxon>Streptophyta</taxon>
        <taxon>Embryophyta</taxon>
        <taxon>Tracheophyta</taxon>
        <taxon>Spermatophyta</taxon>
        <taxon>Magnoliopsida</taxon>
        <taxon>eudicotyledons</taxon>
        <taxon>Gunneridae</taxon>
        <taxon>Pentapetalae</taxon>
        <taxon>rosids</taxon>
        <taxon>fabids</taxon>
        <taxon>Rosales</taxon>
        <taxon>Rosaceae</taxon>
        <taxon>Amygdaloideae</taxon>
        <taxon>Amygdaleae</taxon>
        <taxon>Prunus</taxon>
    </lineage>
</organism>
<dbReference type="Proteomes" id="UP000507245">
    <property type="component" value="Unassembled WGS sequence"/>
</dbReference>
<sequence length="86" mass="10012">MSGTSFAKTLDKHCLEGYNFPTWYFNLKIFTTTEKIVYVLEQTPDIEPPGEDSLEEVHAMYDKHVDDDCQAKCYILASMNEELQRQ</sequence>
<evidence type="ECO:0000313" key="2">
    <source>
        <dbReference type="Proteomes" id="UP000507245"/>
    </source>
</evidence>
<dbReference type="AlphaFoldDB" id="A0A6J5XR12"/>
<dbReference type="OrthoDB" id="1194413at2759"/>